<reference evidence="3" key="1">
    <citation type="submission" date="2023-07" db="EMBL/GenBank/DDBJ databases">
        <title>Conexibacter stalactiti sp. nov., isolated from stalactites in a lava cave and emended description of the genus Conexibacter.</title>
        <authorList>
            <person name="Lee S.D."/>
        </authorList>
    </citation>
    <scope>NUCLEOTIDE SEQUENCE [LARGE SCALE GENOMIC DNA]</scope>
    <source>
        <strain evidence="3">KCTC 39840</strain>
    </source>
</reference>
<comment type="caution">
    <text evidence="2">The sequence shown here is derived from an EMBL/GenBank/DDBJ whole genome shotgun (WGS) entry which is preliminary data.</text>
</comment>
<feature type="signal peptide" evidence="1">
    <location>
        <begin position="1"/>
        <end position="22"/>
    </location>
</feature>
<reference evidence="2 3" key="2">
    <citation type="submission" date="2023-10" db="EMBL/GenBank/DDBJ databases">
        <authorList>
            <person name="Han X.F."/>
        </authorList>
    </citation>
    <scope>NUCLEOTIDE SEQUENCE [LARGE SCALE GENOMIC DNA]</scope>
    <source>
        <strain evidence="2 3">KCTC 39840</strain>
    </source>
</reference>
<accession>A0ABU4HQJ7</accession>
<dbReference type="RefSeq" id="WP_318597928.1">
    <property type="nucleotide sequence ID" value="NZ_JAWSTH010000036.1"/>
</dbReference>
<dbReference type="Proteomes" id="UP001284601">
    <property type="component" value="Unassembled WGS sequence"/>
</dbReference>
<evidence type="ECO:0000256" key="1">
    <source>
        <dbReference type="SAM" id="SignalP"/>
    </source>
</evidence>
<evidence type="ECO:0000313" key="3">
    <source>
        <dbReference type="Proteomes" id="UP001284601"/>
    </source>
</evidence>
<protein>
    <recommendedName>
        <fullName evidence="4">APCDD1 domain-containing protein</fullName>
    </recommendedName>
</protein>
<organism evidence="2 3">
    <name type="scientific">Conexibacter stalactiti</name>
    <dbReference type="NCBI Taxonomy" id="1940611"/>
    <lineage>
        <taxon>Bacteria</taxon>
        <taxon>Bacillati</taxon>
        <taxon>Actinomycetota</taxon>
        <taxon>Thermoleophilia</taxon>
        <taxon>Solirubrobacterales</taxon>
        <taxon>Conexibacteraceae</taxon>
        <taxon>Conexibacter</taxon>
    </lineage>
</organism>
<proteinExistence type="predicted"/>
<keyword evidence="3" id="KW-1185">Reference proteome</keyword>
<gene>
    <name evidence="2" type="ORF">R7226_14680</name>
</gene>
<evidence type="ECO:0008006" key="4">
    <source>
        <dbReference type="Google" id="ProtNLM"/>
    </source>
</evidence>
<keyword evidence="1" id="KW-0732">Signal</keyword>
<sequence length="251" mass="27029">MKKPSTLFAAMLLALLPAAADAAAPEARWMATFEMTQEADWKLPRYTTTSDCFHKFWEEGSGSERWQIKTRRPVKVLAYRLSKQVPVAFKYGTFDRFAMGGDGLFSAGMIVRRQHQAGGSEPGDCGGESEVFAPAKTDCGTRLTEYDVTVGLARGKAYFSTQQKHLGLTPMFKNCNVQWPPDYGVEDGAPAPARYDVGALLSGRRTVVLAGAAKASQVITKNPGSGKLTTRGSISWKLTLKPAGGAAGAGR</sequence>
<evidence type="ECO:0000313" key="2">
    <source>
        <dbReference type="EMBL" id="MDW5595592.1"/>
    </source>
</evidence>
<name>A0ABU4HQJ7_9ACTN</name>
<feature type="chain" id="PRO_5046511441" description="APCDD1 domain-containing protein" evidence="1">
    <location>
        <begin position="23"/>
        <end position="251"/>
    </location>
</feature>
<dbReference type="EMBL" id="JAWSTH010000036">
    <property type="protein sequence ID" value="MDW5595592.1"/>
    <property type="molecule type" value="Genomic_DNA"/>
</dbReference>